<gene>
    <name evidence="1" type="ORF">DPMN_154876</name>
</gene>
<organism evidence="1 2">
    <name type="scientific">Dreissena polymorpha</name>
    <name type="common">Zebra mussel</name>
    <name type="synonym">Mytilus polymorpha</name>
    <dbReference type="NCBI Taxonomy" id="45954"/>
    <lineage>
        <taxon>Eukaryota</taxon>
        <taxon>Metazoa</taxon>
        <taxon>Spiralia</taxon>
        <taxon>Lophotrochozoa</taxon>
        <taxon>Mollusca</taxon>
        <taxon>Bivalvia</taxon>
        <taxon>Autobranchia</taxon>
        <taxon>Heteroconchia</taxon>
        <taxon>Euheterodonta</taxon>
        <taxon>Imparidentia</taxon>
        <taxon>Neoheterodontei</taxon>
        <taxon>Myida</taxon>
        <taxon>Dreissenoidea</taxon>
        <taxon>Dreissenidae</taxon>
        <taxon>Dreissena</taxon>
    </lineage>
</organism>
<name>A0A9D4J9I9_DREPO</name>
<proteinExistence type="predicted"/>
<reference evidence="1" key="2">
    <citation type="submission" date="2020-11" db="EMBL/GenBank/DDBJ databases">
        <authorList>
            <person name="McCartney M.A."/>
            <person name="Auch B."/>
            <person name="Kono T."/>
            <person name="Mallez S."/>
            <person name="Becker A."/>
            <person name="Gohl D.M."/>
            <person name="Silverstein K.A.T."/>
            <person name="Koren S."/>
            <person name="Bechman K.B."/>
            <person name="Herman A."/>
            <person name="Abrahante J.E."/>
            <person name="Garbe J."/>
        </authorList>
    </citation>
    <scope>NUCLEOTIDE SEQUENCE</scope>
    <source>
        <strain evidence="1">Duluth1</strain>
        <tissue evidence="1">Whole animal</tissue>
    </source>
</reference>
<dbReference type="AlphaFoldDB" id="A0A9D4J9I9"/>
<dbReference type="Proteomes" id="UP000828390">
    <property type="component" value="Unassembled WGS sequence"/>
</dbReference>
<accession>A0A9D4J9I9</accession>
<sequence>MCPEGLGDCLAQSGILLHDMCPDGLGTINDCLGVSCRCVTCLGNWHRRTLYLSLLQVPRRSLRLSGTVADCLGVSGRCPACLGDLMKPSQTVCDCPTGAKTILSPSKIVLESPGTDFGCRQSVKRRAAVR</sequence>
<dbReference type="EMBL" id="JAIWYP010000007">
    <property type="protein sequence ID" value="KAH3801229.1"/>
    <property type="molecule type" value="Genomic_DNA"/>
</dbReference>
<protein>
    <submittedName>
        <fullName evidence="1">Uncharacterized protein</fullName>
    </submittedName>
</protein>
<keyword evidence="2" id="KW-1185">Reference proteome</keyword>
<evidence type="ECO:0000313" key="1">
    <source>
        <dbReference type="EMBL" id="KAH3801229.1"/>
    </source>
</evidence>
<reference evidence="1" key="1">
    <citation type="journal article" date="2019" name="bioRxiv">
        <title>The Genome of the Zebra Mussel, Dreissena polymorpha: A Resource for Invasive Species Research.</title>
        <authorList>
            <person name="McCartney M.A."/>
            <person name="Auch B."/>
            <person name="Kono T."/>
            <person name="Mallez S."/>
            <person name="Zhang Y."/>
            <person name="Obille A."/>
            <person name="Becker A."/>
            <person name="Abrahante J.E."/>
            <person name="Garbe J."/>
            <person name="Badalamenti J.P."/>
            <person name="Herman A."/>
            <person name="Mangelson H."/>
            <person name="Liachko I."/>
            <person name="Sullivan S."/>
            <person name="Sone E.D."/>
            <person name="Koren S."/>
            <person name="Silverstein K.A.T."/>
            <person name="Beckman K.B."/>
            <person name="Gohl D.M."/>
        </authorList>
    </citation>
    <scope>NUCLEOTIDE SEQUENCE</scope>
    <source>
        <strain evidence="1">Duluth1</strain>
        <tissue evidence="1">Whole animal</tissue>
    </source>
</reference>
<evidence type="ECO:0000313" key="2">
    <source>
        <dbReference type="Proteomes" id="UP000828390"/>
    </source>
</evidence>
<comment type="caution">
    <text evidence="1">The sequence shown here is derived from an EMBL/GenBank/DDBJ whole genome shotgun (WGS) entry which is preliminary data.</text>
</comment>